<evidence type="ECO:0000313" key="5">
    <source>
        <dbReference type="RefSeq" id="XP_030635013.1"/>
    </source>
</evidence>
<evidence type="ECO:0000259" key="3">
    <source>
        <dbReference type="SMART" id="SM00562"/>
    </source>
</evidence>
<dbReference type="InterPro" id="IPR013766">
    <property type="entry name" value="Thioredoxin_domain"/>
</dbReference>
<dbReference type="Proteomes" id="UP000504632">
    <property type="component" value="Chromosome 7"/>
</dbReference>
<dbReference type="RefSeq" id="XP_030635013.1">
    <property type="nucleotide sequence ID" value="XM_030779153.1"/>
</dbReference>
<evidence type="ECO:0000256" key="1">
    <source>
        <dbReference type="PROSITE-ProRule" id="PRU00706"/>
    </source>
</evidence>
<dbReference type="Gene3D" id="3.30.70.141">
    <property type="entry name" value="Nucleoside diphosphate kinase-like domain"/>
    <property type="match status" value="3"/>
</dbReference>
<dbReference type="InterPro" id="IPR036249">
    <property type="entry name" value="Thioredoxin-like_sf"/>
</dbReference>
<dbReference type="PROSITE" id="PS00194">
    <property type="entry name" value="THIOREDOXIN_1"/>
    <property type="match status" value="1"/>
</dbReference>
<reference evidence="5" key="1">
    <citation type="submission" date="2025-08" db="UniProtKB">
        <authorList>
            <consortium name="RefSeq"/>
        </authorList>
    </citation>
    <scope>IDENTIFICATION</scope>
</reference>
<dbReference type="SUPFAM" id="SSF52833">
    <property type="entry name" value="Thioredoxin-like"/>
    <property type="match status" value="1"/>
</dbReference>
<dbReference type="SMART" id="SM00562">
    <property type="entry name" value="NDK"/>
    <property type="match status" value="2"/>
</dbReference>
<dbReference type="SUPFAM" id="SSF54919">
    <property type="entry name" value="Nucleoside diphosphate kinase, NDK"/>
    <property type="match status" value="3"/>
</dbReference>
<dbReference type="InterPro" id="IPR034907">
    <property type="entry name" value="NDK-like_dom"/>
</dbReference>
<name>A0A6J2VSV1_CHACN</name>
<dbReference type="CDD" id="cd04416">
    <property type="entry name" value="NDPk_TX"/>
    <property type="match status" value="2"/>
</dbReference>
<accession>A0A6J2VSV1</accession>
<evidence type="ECO:0000313" key="4">
    <source>
        <dbReference type="Proteomes" id="UP000504632"/>
    </source>
</evidence>
<evidence type="ECO:0000256" key="2">
    <source>
        <dbReference type="SAM" id="MobiDB-lite"/>
    </source>
</evidence>
<dbReference type="Pfam" id="PF00085">
    <property type="entry name" value="Thioredoxin"/>
    <property type="match status" value="1"/>
</dbReference>
<dbReference type="Gene3D" id="3.40.30.10">
    <property type="entry name" value="Glutaredoxin"/>
    <property type="match status" value="1"/>
</dbReference>
<gene>
    <name evidence="5" type="primary">LOC115816184</name>
</gene>
<dbReference type="InterPro" id="IPR017937">
    <property type="entry name" value="Thioredoxin_CS"/>
</dbReference>
<comment type="similarity">
    <text evidence="1">Belongs to the NDK family.</text>
</comment>
<sequence length="579" mass="65526">MAGRRKEIQIQVEITSNEQWEEALAAPGLLVVDVYQKWCGPCKAVQSLFRRLRTEFGEDLLRFAVAEANTILDLSALKGKCQPVFLFYFEGKLVSVIKGVKGPLLQRTILELVEEEKKKQELGSKYISKLQEIFLEERPKESKPEPSNENDKETDDHGPYHVVIIKPDVVAAGHVEPIKQKVEDAGYSIIAEEERVLNQEQILDFYRAKAEDSDFMQLMSSGPVHALILRKENGQSDSDGLDLSEIIDPIQAELVKTEKSSEDISEMSLGFSDDSRELASRQLAFFFPSFNFSADTSAPQADTNPRVQRTVALIRPGLLRERKDEILQTIRDSGFQIAMQREMTLTEEQARMFYREHEGKDYFPCLIHHMTSGPLLALALTREDAIQHWRGLLGPKILEEAKQKSPESLRSQFAMDDVPINQLHGSSTPEEAERDLSCFFPVEHTLAVIKPGVSQEQQNNIVSQIKEAGFSISQVKETQLTRDMAQMFYKEHKGKEFYDSLLDYMSRAPSVLMILSKENAVNEWRELMGPSDPEQARQCSPGSLRAQFAQSILENVVHGSSNIQHATDNIKFIFGDGDM</sequence>
<dbReference type="GeneID" id="115816184"/>
<dbReference type="Pfam" id="PF00334">
    <property type="entry name" value="NDK"/>
    <property type="match status" value="3"/>
</dbReference>
<dbReference type="CDD" id="cd02948">
    <property type="entry name" value="TRX_NDPK"/>
    <property type="match status" value="1"/>
</dbReference>
<dbReference type="AlphaFoldDB" id="A0A6J2VSV1"/>
<dbReference type="InterPro" id="IPR051766">
    <property type="entry name" value="TXND_domain-containing"/>
</dbReference>
<dbReference type="PANTHER" id="PTHR46135">
    <property type="entry name" value="NME/NM23 FAMILY MEMBER 8"/>
    <property type="match status" value="1"/>
</dbReference>
<proteinExistence type="inferred from homology"/>
<dbReference type="PROSITE" id="PS51374">
    <property type="entry name" value="NDPK_LIKE"/>
    <property type="match status" value="3"/>
</dbReference>
<comment type="caution">
    <text evidence="1">Lacks conserved residue(s) required for the propagation of feature annotation.</text>
</comment>
<dbReference type="OrthoDB" id="10263751at2759"/>
<feature type="domain" description="Nucleoside diphosphate kinase-like" evidence="3">
    <location>
        <begin position="307"/>
        <end position="441"/>
    </location>
</feature>
<dbReference type="InParanoid" id="A0A6J2VSV1"/>
<protein>
    <submittedName>
        <fullName evidence="5">Thioredoxin domain-containing protein 3 homolog</fullName>
    </submittedName>
</protein>
<keyword evidence="4" id="KW-1185">Reference proteome</keyword>
<organism evidence="4 5">
    <name type="scientific">Chanos chanos</name>
    <name type="common">Milkfish</name>
    <name type="synonym">Mugil chanos</name>
    <dbReference type="NCBI Taxonomy" id="29144"/>
    <lineage>
        <taxon>Eukaryota</taxon>
        <taxon>Metazoa</taxon>
        <taxon>Chordata</taxon>
        <taxon>Craniata</taxon>
        <taxon>Vertebrata</taxon>
        <taxon>Euteleostomi</taxon>
        <taxon>Actinopterygii</taxon>
        <taxon>Neopterygii</taxon>
        <taxon>Teleostei</taxon>
        <taxon>Ostariophysi</taxon>
        <taxon>Gonorynchiformes</taxon>
        <taxon>Chanidae</taxon>
        <taxon>Chanos</taxon>
    </lineage>
</organism>
<dbReference type="PANTHER" id="PTHR46135:SF5">
    <property type="entry name" value="THIOREDOXIN DOMAIN-CONTAINING PROTEIN 6 ISOFORM X1"/>
    <property type="match status" value="1"/>
</dbReference>
<feature type="region of interest" description="Disordered" evidence="2">
    <location>
        <begin position="138"/>
        <end position="158"/>
    </location>
</feature>
<dbReference type="InterPro" id="IPR036850">
    <property type="entry name" value="NDK-like_dom_sf"/>
</dbReference>
<feature type="domain" description="Nucleoside diphosphate kinase-like" evidence="3">
    <location>
        <begin position="442"/>
        <end position="578"/>
    </location>
</feature>